<name>X1GKS2_9ZZZZ</name>
<organism evidence="1">
    <name type="scientific">marine sediment metagenome</name>
    <dbReference type="NCBI Taxonomy" id="412755"/>
    <lineage>
        <taxon>unclassified sequences</taxon>
        <taxon>metagenomes</taxon>
        <taxon>ecological metagenomes</taxon>
    </lineage>
</organism>
<dbReference type="AlphaFoldDB" id="X1GKS2"/>
<comment type="caution">
    <text evidence="1">The sequence shown here is derived from an EMBL/GenBank/DDBJ whole genome shotgun (WGS) entry which is preliminary data.</text>
</comment>
<protein>
    <submittedName>
        <fullName evidence="1">Uncharacterized protein</fullName>
    </submittedName>
</protein>
<gene>
    <name evidence="1" type="ORF">S03H2_34794</name>
</gene>
<feature type="non-terminal residue" evidence="1">
    <location>
        <position position="1"/>
    </location>
</feature>
<evidence type="ECO:0000313" key="1">
    <source>
        <dbReference type="EMBL" id="GAH58486.1"/>
    </source>
</evidence>
<sequence>KFNVDTFYVFGEPDERGELEAQICPVQKLPVERFFETRRFREVWSESLRSSLHDLRKLYYPQVPLVYTDSEVGSGDPFIIFSRTSLLKVSKPLLEWFEEKGVQNFTKKERIAWEGRDYQGTWRKYPPKKPWGRYQPN</sequence>
<dbReference type="EMBL" id="BARU01021251">
    <property type="protein sequence ID" value="GAH58486.1"/>
    <property type="molecule type" value="Genomic_DNA"/>
</dbReference>
<proteinExistence type="predicted"/>
<reference evidence="1" key="1">
    <citation type="journal article" date="2014" name="Front. Microbiol.">
        <title>High frequency of phylogenetically diverse reductive dehalogenase-homologous genes in deep subseafloor sedimentary metagenomes.</title>
        <authorList>
            <person name="Kawai M."/>
            <person name="Futagami T."/>
            <person name="Toyoda A."/>
            <person name="Takaki Y."/>
            <person name="Nishi S."/>
            <person name="Hori S."/>
            <person name="Arai W."/>
            <person name="Tsubouchi T."/>
            <person name="Morono Y."/>
            <person name="Uchiyama I."/>
            <person name="Ito T."/>
            <person name="Fujiyama A."/>
            <person name="Inagaki F."/>
            <person name="Takami H."/>
        </authorList>
    </citation>
    <scope>NUCLEOTIDE SEQUENCE</scope>
    <source>
        <strain evidence="1">Expedition CK06-06</strain>
    </source>
</reference>
<accession>X1GKS2</accession>